<protein>
    <submittedName>
        <fullName evidence="1">Uncharacterized protein</fullName>
    </submittedName>
</protein>
<gene>
    <name evidence="1" type="ORF">CCMP2556_LOCUS47465</name>
</gene>
<evidence type="ECO:0000313" key="1">
    <source>
        <dbReference type="EMBL" id="CAK9100466.1"/>
    </source>
</evidence>
<name>A0ABP0RMR8_9DINO</name>
<sequence length="79" mass="8589">MDTAGRDFAREALKHVTASCSVIVVCSDDRSAAEELAQAVLLTRGGGAPRAEAPWMRYPAVEAVEKAWKERKSGRWDGV</sequence>
<dbReference type="EMBL" id="CAXAMN010026073">
    <property type="protein sequence ID" value="CAK9100466.1"/>
    <property type="molecule type" value="Genomic_DNA"/>
</dbReference>
<evidence type="ECO:0000313" key="2">
    <source>
        <dbReference type="Proteomes" id="UP001642484"/>
    </source>
</evidence>
<dbReference type="Proteomes" id="UP001642484">
    <property type="component" value="Unassembled WGS sequence"/>
</dbReference>
<reference evidence="1 2" key="1">
    <citation type="submission" date="2024-02" db="EMBL/GenBank/DDBJ databases">
        <authorList>
            <person name="Chen Y."/>
            <person name="Shah S."/>
            <person name="Dougan E. K."/>
            <person name="Thang M."/>
            <person name="Chan C."/>
        </authorList>
    </citation>
    <scope>NUCLEOTIDE SEQUENCE [LARGE SCALE GENOMIC DNA]</scope>
</reference>
<comment type="caution">
    <text evidence="1">The sequence shown here is derived from an EMBL/GenBank/DDBJ whole genome shotgun (WGS) entry which is preliminary data.</text>
</comment>
<organism evidence="1 2">
    <name type="scientific">Durusdinium trenchii</name>
    <dbReference type="NCBI Taxonomy" id="1381693"/>
    <lineage>
        <taxon>Eukaryota</taxon>
        <taxon>Sar</taxon>
        <taxon>Alveolata</taxon>
        <taxon>Dinophyceae</taxon>
        <taxon>Suessiales</taxon>
        <taxon>Symbiodiniaceae</taxon>
        <taxon>Durusdinium</taxon>
    </lineage>
</organism>
<proteinExistence type="predicted"/>
<accession>A0ABP0RMR8</accession>
<keyword evidence="2" id="KW-1185">Reference proteome</keyword>